<keyword evidence="3" id="KW-0597">Phosphoprotein</keyword>
<dbReference type="Gene3D" id="1.10.287.130">
    <property type="match status" value="1"/>
</dbReference>
<dbReference type="SUPFAM" id="SSF55874">
    <property type="entry name" value="ATPase domain of HSP90 chaperone/DNA topoisomerase II/histidine kinase"/>
    <property type="match status" value="1"/>
</dbReference>
<dbReference type="SMART" id="SM00388">
    <property type="entry name" value="HisKA"/>
    <property type="match status" value="1"/>
</dbReference>
<proteinExistence type="predicted"/>
<feature type="transmembrane region" description="Helical" evidence="4">
    <location>
        <begin position="204"/>
        <end position="226"/>
    </location>
</feature>
<evidence type="ECO:0000313" key="7">
    <source>
        <dbReference type="Proteomes" id="UP001597508"/>
    </source>
</evidence>
<keyword evidence="7" id="KW-1185">Reference proteome</keyword>
<dbReference type="CDD" id="cd00082">
    <property type="entry name" value="HisKA"/>
    <property type="match status" value="1"/>
</dbReference>
<evidence type="ECO:0000256" key="2">
    <source>
        <dbReference type="ARBA" id="ARBA00012438"/>
    </source>
</evidence>
<dbReference type="GO" id="GO:0016301">
    <property type="term" value="F:kinase activity"/>
    <property type="evidence" value="ECO:0007669"/>
    <property type="project" value="UniProtKB-KW"/>
</dbReference>
<keyword evidence="4" id="KW-1133">Transmembrane helix</keyword>
<comment type="catalytic activity">
    <reaction evidence="1">
        <text>ATP + protein L-histidine = ADP + protein N-phospho-L-histidine.</text>
        <dbReference type="EC" id="2.7.13.3"/>
    </reaction>
</comment>
<evidence type="ECO:0000313" key="6">
    <source>
        <dbReference type="EMBL" id="MFD2568706.1"/>
    </source>
</evidence>
<sequence length="460" mass="52619">MKRKINILIIASLAAVIALSSVQYYLITNTFQLKKDAFINKVKSQMKFIDVNERVESWDEAYNDALSGLLDQYQNGLLPKEKFLGDASKFIDSLNTKFIAFYEKSMEELNFKYEVNYQEQLNSVILFREPANDTILSPNSESVLLFGTELNPKTRIGFNTNKWSSNVYSDDENDITPNRTLHFEVRSESFIDIPEWRSVVLQQMIGLLSLSVVSILVVIFLFIYALRSIIKQKKISDIKTDFINNITHELNTPLATLSIATKSLHQKKVQEDETLLKNTISTIDRQRNRLQNLINQVWNNSLGIEDIQLEKTSVVSTNFLQTLINDYRLSKNDITIESQLEESNSLVEVDQFHMTTALLNILDNAVKYGGTEILITSKTMNNQLQVSIQDNGIGISKEQLKRVFEKFYRAENQDIHNIKGLGLGLYYVHQIVKAHEGSIVLESKLKHGTQVLINIPIKKA</sequence>
<dbReference type="Gene3D" id="3.30.565.10">
    <property type="entry name" value="Histidine kinase-like ATPase, C-terminal domain"/>
    <property type="match status" value="1"/>
</dbReference>
<keyword evidence="6" id="KW-0418">Kinase</keyword>
<dbReference type="PROSITE" id="PS50109">
    <property type="entry name" value="HIS_KIN"/>
    <property type="match status" value="1"/>
</dbReference>
<dbReference type="InterPro" id="IPR005467">
    <property type="entry name" value="His_kinase_dom"/>
</dbReference>
<evidence type="ECO:0000259" key="5">
    <source>
        <dbReference type="PROSITE" id="PS50109"/>
    </source>
</evidence>
<dbReference type="SMART" id="SM00387">
    <property type="entry name" value="HATPase_c"/>
    <property type="match status" value="1"/>
</dbReference>
<comment type="caution">
    <text evidence="6">The sequence shown here is derived from an EMBL/GenBank/DDBJ whole genome shotgun (WGS) entry which is preliminary data.</text>
</comment>
<dbReference type="EMBL" id="JBHULH010000012">
    <property type="protein sequence ID" value="MFD2568706.1"/>
    <property type="molecule type" value="Genomic_DNA"/>
</dbReference>
<dbReference type="PANTHER" id="PTHR43547:SF2">
    <property type="entry name" value="HYBRID SIGNAL TRANSDUCTION HISTIDINE KINASE C"/>
    <property type="match status" value="1"/>
</dbReference>
<dbReference type="InterPro" id="IPR003594">
    <property type="entry name" value="HATPase_dom"/>
</dbReference>
<protein>
    <recommendedName>
        <fullName evidence="2">histidine kinase</fullName>
        <ecNumber evidence="2">2.7.13.3</ecNumber>
    </recommendedName>
</protein>
<evidence type="ECO:0000256" key="3">
    <source>
        <dbReference type="ARBA" id="ARBA00022553"/>
    </source>
</evidence>
<dbReference type="Proteomes" id="UP001597508">
    <property type="component" value="Unassembled WGS sequence"/>
</dbReference>
<dbReference type="CDD" id="cd00075">
    <property type="entry name" value="HATPase"/>
    <property type="match status" value="1"/>
</dbReference>
<gene>
    <name evidence="6" type="ORF">ACFSRZ_15125</name>
</gene>
<dbReference type="InterPro" id="IPR036890">
    <property type="entry name" value="HATPase_C_sf"/>
</dbReference>
<dbReference type="SUPFAM" id="SSF47384">
    <property type="entry name" value="Homodimeric domain of signal transducing histidine kinase"/>
    <property type="match status" value="1"/>
</dbReference>
<dbReference type="InterPro" id="IPR036097">
    <property type="entry name" value="HisK_dim/P_sf"/>
</dbReference>
<dbReference type="PANTHER" id="PTHR43547">
    <property type="entry name" value="TWO-COMPONENT HISTIDINE KINASE"/>
    <property type="match status" value="1"/>
</dbReference>
<dbReference type="InterPro" id="IPR004358">
    <property type="entry name" value="Sig_transdc_His_kin-like_C"/>
</dbReference>
<feature type="transmembrane region" description="Helical" evidence="4">
    <location>
        <begin position="7"/>
        <end position="26"/>
    </location>
</feature>
<reference evidence="7" key="1">
    <citation type="journal article" date="2019" name="Int. J. Syst. Evol. Microbiol.">
        <title>The Global Catalogue of Microorganisms (GCM) 10K type strain sequencing project: providing services to taxonomists for standard genome sequencing and annotation.</title>
        <authorList>
            <consortium name="The Broad Institute Genomics Platform"/>
            <consortium name="The Broad Institute Genome Sequencing Center for Infectious Disease"/>
            <person name="Wu L."/>
            <person name="Ma J."/>
        </authorList>
    </citation>
    <scope>NUCLEOTIDE SEQUENCE [LARGE SCALE GENOMIC DNA]</scope>
    <source>
        <strain evidence="7">KCTC 52127</strain>
    </source>
</reference>
<dbReference type="EC" id="2.7.13.3" evidence="2"/>
<dbReference type="InterPro" id="IPR003661">
    <property type="entry name" value="HisK_dim/P_dom"/>
</dbReference>
<keyword evidence="6" id="KW-0808">Transferase</keyword>
<accession>A0ABW5LXC3</accession>
<dbReference type="Pfam" id="PF00512">
    <property type="entry name" value="HisKA"/>
    <property type="match status" value="1"/>
</dbReference>
<dbReference type="Pfam" id="PF02518">
    <property type="entry name" value="HATPase_c"/>
    <property type="match status" value="1"/>
</dbReference>
<keyword evidence="4" id="KW-0812">Transmembrane</keyword>
<evidence type="ECO:0000256" key="4">
    <source>
        <dbReference type="SAM" id="Phobius"/>
    </source>
</evidence>
<name>A0ABW5LXC3_9FLAO</name>
<keyword evidence="4" id="KW-0472">Membrane</keyword>
<organism evidence="6 7">
    <name type="scientific">Pseudotenacibaculum haliotis</name>
    <dbReference type="NCBI Taxonomy" id="1862138"/>
    <lineage>
        <taxon>Bacteria</taxon>
        <taxon>Pseudomonadati</taxon>
        <taxon>Bacteroidota</taxon>
        <taxon>Flavobacteriia</taxon>
        <taxon>Flavobacteriales</taxon>
        <taxon>Flavobacteriaceae</taxon>
        <taxon>Pseudotenacibaculum</taxon>
    </lineage>
</organism>
<dbReference type="PRINTS" id="PR00344">
    <property type="entry name" value="BCTRLSENSOR"/>
</dbReference>
<feature type="domain" description="Histidine kinase" evidence="5">
    <location>
        <begin position="245"/>
        <end position="459"/>
    </location>
</feature>
<dbReference type="RefSeq" id="WP_379667413.1">
    <property type="nucleotide sequence ID" value="NZ_JBHULH010000012.1"/>
</dbReference>
<evidence type="ECO:0000256" key="1">
    <source>
        <dbReference type="ARBA" id="ARBA00000085"/>
    </source>
</evidence>